<dbReference type="InterPro" id="IPR020449">
    <property type="entry name" value="Tscrpt_reg_AraC-type_HTH"/>
</dbReference>
<dbReference type="AlphaFoldDB" id="A0AAJ5QRU5"/>
<dbReference type="PRINTS" id="PR00032">
    <property type="entry name" value="HTHARAC"/>
</dbReference>
<evidence type="ECO:0000256" key="1">
    <source>
        <dbReference type="ARBA" id="ARBA00023015"/>
    </source>
</evidence>
<evidence type="ECO:0000313" key="5">
    <source>
        <dbReference type="EMBL" id="WBW59280.1"/>
    </source>
</evidence>
<evidence type="ECO:0000313" key="6">
    <source>
        <dbReference type="Proteomes" id="UP001210130"/>
    </source>
</evidence>
<dbReference type="Gene3D" id="1.10.10.60">
    <property type="entry name" value="Homeodomain-like"/>
    <property type="match status" value="2"/>
</dbReference>
<sequence length="125" mass="14805">MHISASVIDTIVEWINENLHRKLSIEEISIHSGYSKWHIQRLFFHYKGENLASYIRRRKMELAVLQLTHTDACIYEVALACGYDSQQTFTRVFSRAFGLSPGAWRKERRKHMADCLRQISTQHYY</sequence>
<keyword evidence="6" id="KW-1185">Reference proteome</keyword>
<dbReference type="PANTHER" id="PTHR47504:SF2">
    <property type="entry name" value="REGULATORY PROTEIN SOXS"/>
    <property type="match status" value="1"/>
</dbReference>
<evidence type="ECO:0000259" key="4">
    <source>
        <dbReference type="PROSITE" id="PS01124"/>
    </source>
</evidence>
<name>A0AAJ5QRU5_9ENTR</name>
<dbReference type="PANTHER" id="PTHR47504">
    <property type="entry name" value="RIGHT ORIGIN-BINDING PROTEIN"/>
    <property type="match status" value="1"/>
</dbReference>
<evidence type="ECO:0000256" key="3">
    <source>
        <dbReference type="ARBA" id="ARBA00023163"/>
    </source>
</evidence>
<reference evidence="5 6" key="1">
    <citation type="journal article" date="2023" name="Microbiol. Resour. Announc.">
        <title>Complete Genome Sequence of the First Colistin-Resistant Raoultella electrica Strain.</title>
        <authorList>
            <person name="Aldeia C."/>
            <person name="Campos-Madueno E.I."/>
            <person name="Sendi P."/>
            <person name="Endimiani A."/>
        </authorList>
    </citation>
    <scope>NUCLEOTIDE SEQUENCE [LARGE SCALE GENOMIC DNA]</scope>
    <source>
        <strain evidence="5 6">S2-IND-01-C</strain>
    </source>
</reference>
<dbReference type="InterPro" id="IPR018062">
    <property type="entry name" value="HTH_AraC-typ_CS"/>
</dbReference>
<dbReference type="InterPro" id="IPR009057">
    <property type="entry name" value="Homeodomain-like_sf"/>
</dbReference>
<keyword evidence="1" id="KW-0805">Transcription regulation</keyword>
<dbReference type="InterPro" id="IPR050959">
    <property type="entry name" value="MarA-like"/>
</dbReference>
<dbReference type="RefSeq" id="WP_131050083.1">
    <property type="nucleotide sequence ID" value="NZ_CP112887.1"/>
</dbReference>
<dbReference type="SUPFAM" id="SSF46689">
    <property type="entry name" value="Homeodomain-like"/>
    <property type="match status" value="2"/>
</dbReference>
<organism evidence="5 6">
    <name type="scientific">Klebsiella electrica</name>
    <dbReference type="NCBI Taxonomy" id="1259973"/>
    <lineage>
        <taxon>Bacteria</taxon>
        <taxon>Pseudomonadati</taxon>
        <taxon>Pseudomonadota</taxon>
        <taxon>Gammaproteobacteria</taxon>
        <taxon>Enterobacterales</taxon>
        <taxon>Enterobacteriaceae</taxon>
        <taxon>Klebsiella/Raoultella group</taxon>
        <taxon>Klebsiella</taxon>
    </lineage>
</organism>
<feature type="domain" description="HTH araC/xylS-type" evidence="4">
    <location>
        <begin position="9"/>
        <end position="107"/>
    </location>
</feature>
<dbReference type="InterPro" id="IPR018060">
    <property type="entry name" value="HTH_AraC"/>
</dbReference>
<accession>A0AAJ5QRU5</accession>
<dbReference type="PROSITE" id="PS00041">
    <property type="entry name" value="HTH_ARAC_FAMILY_1"/>
    <property type="match status" value="1"/>
</dbReference>
<gene>
    <name evidence="5" type="ORF">OR613_14630</name>
</gene>
<dbReference type="GO" id="GO:0043565">
    <property type="term" value="F:sequence-specific DNA binding"/>
    <property type="evidence" value="ECO:0007669"/>
    <property type="project" value="InterPro"/>
</dbReference>
<protein>
    <submittedName>
        <fullName evidence="5">Helix-turn-helix domain-containing protein</fullName>
    </submittedName>
</protein>
<dbReference type="SMART" id="SM00342">
    <property type="entry name" value="HTH_ARAC"/>
    <property type="match status" value="1"/>
</dbReference>
<dbReference type="Pfam" id="PF12833">
    <property type="entry name" value="HTH_18"/>
    <property type="match status" value="1"/>
</dbReference>
<evidence type="ECO:0000256" key="2">
    <source>
        <dbReference type="ARBA" id="ARBA00023125"/>
    </source>
</evidence>
<dbReference type="PROSITE" id="PS01124">
    <property type="entry name" value="HTH_ARAC_FAMILY_2"/>
    <property type="match status" value="1"/>
</dbReference>
<dbReference type="Proteomes" id="UP001210130">
    <property type="component" value="Chromosome"/>
</dbReference>
<dbReference type="EMBL" id="CP112887">
    <property type="protein sequence ID" value="WBW59280.1"/>
    <property type="molecule type" value="Genomic_DNA"/>
</dbReference>
<keyword evidence="3" id="KW-0804">Transcription</keyword>
<keyword evidence="2" id="KW-0238">DNA-binding</keyword>
<dbReference type="GO" id="GO:0003700">
    <property type="term" value="F:DNA-binding transcription factor activity"/>
    <property type="evidence" value="ECO:0007669"/>
    <property type="project" value="InterPro"/>
</dbReference>
<proteinExistence type="predicted"/>